<dbReference type="EC" id="3.1.3.16" evidence="3"/>
<feature type="domain" description="PPM-type phosphatase" evidence="10">
    <location>
        <begin position="49"/>
        <end position="364"/>
    </location>
</feature>
<reference evidence="11 12" key="1">
    <citation type="journal article" date="2021" name="Comput. Struct. Biotechnol. J.">
        <title>De novo genome assembly of the potent medicinal plant Rehmannia glutinosa using nanopore technology.</title>
        <authorList>
            <person name="Ma L."/>
            <person name="Dong C."/>
            <person name="Song C."/>
            <person name="Wang X."/>
            <person name="Zheng X."/>
            <person name="Niu Y."/>
            <person name="Chen S."/>
            <person name="Feng W."/>
        </authorList>
    </citation>
    <scope>NUCLEOTIDE SEQUENCE [LARGE SCALE GENOMIC DNA]</scope>
    <source>
        <strain evidence="11">DH-2019</strain>
    </source>
</reference>
<evidence type="ECO:0000256" key="4">
    <source>
        <dbReference type="ARBA" id="ARBA00022723"/>
    </source>
</evidence>
<evidence type="ECO:0000256" key="1">
    <source>
        <dbReference type="ARBA" id="ARBA00001936"/>
    </source>
</evidence>
<keyword evidence="8" id="KW-0464">Manganese</keyword>
<dbReference type="EMBL" id="JABTTQ020000005">
    <property type="protein sequence ID" value="KAK6156388.1"/>
    <property type="molecule type" value="Genomic_DNA"/>
</dbReference>
<protein>
    <recommendedName>
        <fullName evidence="3">protein-serine/threonine phosphatase</fullName>
        <ecNumber evidence="3">3.1.3.16</ecNumber>
    </recommendedName>
</protein>
<keyword evidence="4" id="KW-0479">Metal-binding</keyword>
<evidence type="ECO:0000256" key="7">
    <source>
        <dbReference type="ARBA" id="ARBA00022912"/>
    </source>
</evidence>
<keyword evidence="7 9" id="KW-0904">Protein phosphatase</keyword>
<dbReference type="PROSITE" id="PS51746">
    <property type="entry name" value="PPM_2"/>
    <property type="match status" value="1"/>
</dbReference>
<comment type="similarity">
    <text evidence="9">Belongs to the PP2C family.</text>
</comment>
<evidence type="ECO:0000256" key="2">
    <source>
        <dbReference type="ARBA" id="ARBA00001946"/>
    </source>
</evidence>
<evidence type="ECO:0000256" key="9">
    <source>
        <dbReference type="RuleBase" id="RU003465"/>
    </source>
</evidence>
<dbReference type="PROSITE" id="PS01032">
    <property type="entry name" value="PPM_1"/>
    <property type="match status" value="1"/>
</dbReference>
<evidence type="ECO:0000256" key="5">
    <source>
        <dbReference type="ARBA" id="ARBA00022801"/>
    </source>
</evidence>
<evidence type="ECO:0000256" key="3">
    <source>
        <dbReference type="ARBA" id="ARBA00013081"/>
    </source>
</evidence>
<dbReference type="InterPro" id="IPR001932">
    <property type="entry name" value="PPM-type_phosphatase-like_dom"/>
</dbReference>
<proteinExistence type="inferred from homology"/>
<comment type="cofactor">
    <cofactor evidence="1">
        <name>Mn(2+)</name>
        <dbReference type="ChEBI" id="CHEBI:29035"/>
    </cofactor>
</comment>
<comment type="caution">
    <text evidence="11">The sequence shown here is derived from an EMBL/GenBank/DDBJ whole genome shotgun (WGS) entry which is preliminary data.</text>
</comment>
<dbReference type="SMART" id="SM00332">
    <property type="entry name" value="PP2Cc"/>
    <property type="match status" value="1"/>
</dbReference>
<dbReference type="Pfam" id="PF00481">
    <property type="entry name" value="PP2C"/>
    <property type="match status" value="1"/>
</dbReference>
<sequence>MVTTTWKRFVTPCWRPSVENRSENCSNRGDDISGRVDGLWWYKDLGHHSHGEFSMAVIQANNVLEDQSQLESGPMSSVDYGPQGAFVGIYDGHAGPEAARFINSRLFKILRVNASPSCYITYSLAHFRFSISIHDAEFTSDNQEMSADVIKNAYLATEEEFLSMVKKQWEMRPQIATVGSVVLGRLEKADKQVEAVQLSAEHNASLESVREELHLLHPDDPQIVVLKHKVWRVKGIIQVSRSIGDAYLKKAEFNKEPLLQKFRIHEPFHKPILLAEPSILVHKLFPEDQFLIFASDGLWEHLSNQEAVELVHTSPRNGIAKKLVKAALHEAAKKREMRYSDLKKIDRGVRRHFHDDITVIVLFLDSHLSNRSSFPVLSIKGVELFAGDGLLLCTRDAKLEDDNRSGFLDLRPDTLRTRQGF</sequence>
<comment type="cofactor">
    <cofactor evidence="2">
        <name>Mg(2+)</name>
        <dbReference type="ChEBI" id="CHEBI:18420"/>
    </cofactor>
</comment>
<evidence type="ECO:0000313" key="12">
    <source>
        <dbReference type="Proteomes" id="UP001318860"/>
    </source>
</evidence>
<organism evidence="11 12">
    <name type="scientific">Rehmannia glutinosa</name>
    <name type="common">Chinese foxglove</name>
    <dbReference type="NCBI Taxonomy" id="99300"/>
    <lineage>
        <taxon>Eukaryota</taxon>
        <taxon>Viridiplantae</taxon>
        <taxon>Streptophyta</taxon>
        <taxon>Embryophyta</taxon>
        <taxon>Tracheophyta</taxon>
        <taxon>Spermatophyta</taxon>
        <taxon>Magnoliopsida</taxon>
        <taxon>eudicotyledons</taxon>
        <taxon>Gunneridae</taxon>
        <taxon>Pentapetalae</taxon>
        <taxon>asterids</taxon>
        <taxon>lamiids</taxon>
        <taxon>Lamiales</taxon>
        <taxon>Orobanchaceae</taxon>
        <taxon>Rehmannieae</taxon>
        <taxon>Rehmannia</taxon>
    </lineage>
</organism>
<dbReference type="Gene3D" id="3.60.40.10">
    <property type="entry name" value="PPM-type phosphatase domain"/>
    <property type="match status" value="1"/>
</dbReference>
<evidence type="ECO:0000256" key="6">
    <source>
        <dbReference type="ARBA" id="ARBA00022842"/>
    </source>
</evidence>
<dbReference type="Proteomes" id="UP001318860">
    <property type="component" value="Unassembled WGS sequence"/>
</dbReference>
<name>A0ABR0XB50_REHGL</name>
<dbReference type="InterPro" id="IPR015655">
    <property type="entry name" value="PP2C"/>
</dbReference>
<dbReference type="InterPro" id="IPR000222">
    <property type="entry name" value="PP2C_BS"/>
</dbReference>
<evidence type="ECO:0000259" key="10">
    <source>
        <dbReference type="PROSITE" id="PS51746"/>
    </source>
</evidence>
<dbReference type="PANTHER" id="PTHR47992">
    <property type="entry name" value="PROTEIN PHOSPHATASE"/>
    <property type="match status" value="1"/>
</dbReference>
<dbReference type="CDD" id="cd00143">
    <property type="entry name" value="PP2Cc"/>
    <property type="match status" value="1"/>
</dbReference>
<keyword evidence="12" id="KW-1185">Reference proteome</keyword>
<dbReference type="InterPro" id="IPR036457">
    <property type="entry name" value="PPM-type-like_dom_sf"/>
</dbReference>
<keyword evidence="5 9" id="KW-0378">Hydrolase</keyword>
<gene>
    <name evidence="11" type="ORF">DH2020_010636</name>
</gene>
<accession>A0ABR0XB50</accession>
<evidence type="ECO:0000313" key="11">
    <source>
        <dbReference type="EMBL" id="KAK6156388.1"/>
    </source>
</evidence>
<dbReference type="SUPFAM" id="SSF81606">
    <property type="entry name" value="PP2C-like"/>
    <property type="match status" value="1"/>
</dbReference>
<keyword evidence="6" id="KW-0460">Magnesium</keyword>
<evidence type="ECO:0000256" key="8">
    <source>
        <dbReference type="ARBA" id="ARBA00023211"/>
    </source>
</evidence>